<evidence type="ECO:0000313" key="3">
    <source>
        <dbReference type="EMBL" id="GCE42961.1"/>
    </source>
</evidence>
<sequence>MYMDKLRGLLNDNLGREVPFIDRVRVRAWLGQVATHARACVNQLFEASGASQIQHPAHIQRYFRDVNSLNLHAFIQPTSSDELYGRALAGLEPNTTLV</sequence>
<keyword evidence="1" id="KW-0560">Oxidoreductase</keyword>
<accession>A0A402CH70</accession>
<keyword evidence="4" id="KW-1185">Reference proteome</keyword>
<evidence type="ECO:0000256" key="1">
    <source>
        <dbReference type="ARBA" id="ARBA00023002"/>
    </source>
</evidence>
<dbReference type="AlphaFoldDB" id="A0A402CH70"/>
<dbReference type="Proteomes" id="UP000287519">
    <property type="component" value="Unassembled WGS sequence"/>
</dbReference>
<dbReference type="GO" id="GO:0016491">
    <property type="term" value="F:oxidoreductase activity"/>
    <property type="evidence" value="ECO:0007669"/>
    <property type="project" value="UniProtKB-KW"/>
</dbReference>
<name>A0A402CH70_RHOWR</name>
<evidence type="ECO:0000313" key="4">
    <source>
        <dbReference type="Proteomes" id="UP000287519"/>
    </source>
</evidence>
<dbReference type="Pfam" id="PF08028">
    <property type="entry name" value="Acyl-CoA_dh_2"/>
    <property type="match status" value="1"/>
</dbReference>
<protein>
    <submittedName>
        <fullName evidence="3">Oxidoreductase</fullName>
    </submittedName>
</protein>
<gene>
    <name evidence="3" type="ORF">Rhow_007090</name>
</gene>
<feature type="domain" description="Acyl-CoA dehydrogenase C-terminal" evidence="2">
    <location>
        <begin position="15"/>
        <end position="77"/>
    </location>
</feature>
<dbReference type="EMBL" id="BHYM01000064">
    <property type="protein sequence ID" value="GCE42961.1"/>
    <property type="molecule type" value="Genomic_DNA"/>
</dbReference>
<evidence type="ECO:0000259" key="2">
    <source>
        <dbReference type="Pfam" id="PF08028"/>
    </source>
</evidence>
<dbReference type="Gene3D" id="1.20.140.10">
    <property type="entry name" value="Butyryl-CoA Dehydrogenase, subunit A, domain 3"/>
    <property type="match status" value="1"/>
</dbReference>
<proteinExistence type="predicted"/>
<organism evidence="3 4">
    <name type="scientific">Rhodococcus wratislaviensis</name>
    <name type="common">Tsukamurella wratislaviensis</name>
    <dbReference type="NCBI Taxonomy" id="44752"/>
    <lineage>
        <taxon>Bacteria</taxon>
        <taxon>Bacillati</taxon>
        <taxon>Actinomycetota</taxon>
        <taxon>Actinomycetes</taxon>
        <taxon>Mycobacteriales</taxon>
        <taxon>Nocardiaceae</taxon>
        <taxon>Rhodococcus</taxon>
    </lineage>
</organism>
<dbReference type="InterPro" id="IPR013107">
    <property type="entry name" value="Acyl-CoA_DH_C"/>
</dbReference>
<reference evidence="3 4" key="1">
    <citation type="submission" date="2018-11" db="EMBL/GenBank/DDBJ databases">
        <title>Microbial catabolism of amino acid.</title>
        <authorList>
            <person name="Hibi M."/>
            <person name="Ogawa J."/>
        </authorList>
    </citation>
    <scope>NUCLEOTIDE SEQUENCE [LARGE SCALE GENOMIC DNA]</scope>
    <source>
        <strain evidence="3 4">C31-06</strain>
    </source>
</reference>
<comment type="caution">
    <text evidence="3">The sequence shown here is derived from an EMBL/GenBank/DDBJ whole genome shotgun (WGS) entry which is preliminary data.</text>
</comment>